<reference evidence="2" key="1">
    <citation type="submission" date="2019-10" db="EMBL/GenBank/DDBJ databases">
        <title>Antimicrobial potential of Antarctic Bacteria.</title>
        <authorList>
            <person name="Benaud N."/>
            <person name="Edwards R.J."/>
            <person name="Ferrari B.C."/>
        </authorList>
    </citation>
    <scope>NUCLEOTIDE SEQUENCE [LARGE SCALE GENOMIC DNA]</scope>
    <source>
        <strain evidence="2">NBH77</strain>
    </source>
</reference>
<organism evidence="1 2">
    <name type="scientific">Streptomyces rutgersensis</name>
    <dbReference type="NCBI Taxonomy" id="53451"/>
    <lineage>
        <taxon>Bacteria</taxon>
        <taxon>Bacillati</taxon>
        <taxon>Actinomycetota</taxon>
        <taxon>Actinomycetes</taxon>
        <taxon>Kitasatosporales</taxon>
        <taxon>Streptomycetaceae</taxon>
        <taxon>Streptomyces</taxon>
        <taxon>Streptomyces diastaticus group</taxon>
    </lineage>
</organism>
<gene>
    <name evidence="1" type="ORF">F0345_17295</name>
</gene>
<dbReference type="EMBL" id="CP045704">
    <property type="protein sequence ID" value="QNE82652.1"/>
    <property type="molecule type" value="Genomic_DNA"/>
</dbReference>
<accession>A0ABX6RQ04</accession>
<name>A0ABX6RQ04_9ACTN</name>
<protein>
    <recommendedName>
        <fullName evidence="3">Apea-like HEPN domain-containing protein</fullName>
    </recommendedName>
</protein>
<sequence>MNTHFGDEHVPAIVAMTTLSSGAGFGEGINPRAYEGTVELFGDEKPEWTDRSTFCAPDAQPPRTSVSLKFVLPDWSELYLPDENGQPVANPPIFEEFYDCVLFAINQALFSAAKDGPIHVGPISHGDLIGDGLIRLNPAISNEPFYVRLPSTSPLGSYSSGREGHPALSADSGLEASYYELGSSVPVRRLFSWMRRSVLRAHRGEWAEAIVAQQAALEDWMHHLVCGIAADHGYTSAEFTSAGFGEKNAAETFGILSSHLGGDPAPASNAQKTVWRNRNSVVHRGERATEALFQEAYTAALFVQDWSQERLLMPEVARRHPITSWILHHEDTPLPQQAKTEIEKLLRESNPDALPMINDQRPLTIFPSRNIRRPSECWVRGTKVPRPFG</sequence>
<dbReference type="Proteomes" id="UP000515764">
    <property type="component" value="Chromosome"/>
</dbReference>
<evidence type="ECO:0008006" key="3">
    <source>
        <dbReference type="Google" id="ProtNLM"/>
    </source>
</evidence>
<evidence type="ECO:0000313" key="1">
    <source>
        <dbReference type="EMBL" id="QNE82652.1"/>
    </source>
</evidence>
<evidence type="ECO:0000313" key="2">
    <source>
        <dbReference type="Proteomes" id="UP000515764"/>
    </source>
</evidence>
<proteinExistence type="predicted"/>
<keyword evidence="2" id="KW-1185">Reference proteome</keyword>